<dbReference type="Proteomes" id="UP000075809">
    <property type="component" value="Unassembled WGS sequence"/>
</dbReference>
<proteinExistence type="predicted"/>
<gene>
    <name evidence="2" type="ORF">ALC60_12819</name>
</gene>
<feature type="compositionally biased region" description="Basic and acidic residues" evidence="1">
    <location>
        <begin position="138"/>
        <end position="153"/>
    </location>
</feature>
<name>A0A151WJX5_9HYME</name>
<evidence type="ECO:0000313" key="3">
    <source>
        <dbReference type="Proteomes" id="UP000075809"/>
    </source>
</evidence>
<feature type="compositionally biased region" description="Basic and acidic residues" evidence="1">
    <location>
        <begin position="90"/>
        <end position="114"/>
    </location>
</feature>
<feature type="compositionally biased region" description="Low complexity" evidence="1">
    <location>
        <begin position="78"/>
        <end position="88"/>
    </location>
</feature>
<keyword evidence="3" id="KW-1185">Reference proteome</keyword>
<dbReference type="EMBL" id="KQ983031">
    <property type="protein sequence ID" value="KYQ48107.1"/>
    <property type="molecule type" value="Genomic_DNA"/>
</dbReference>
<protein>
    <submittedName>
        <fullName evidence="2">Uncharacterized protein</fullName>
    </submittedName>
</protein>
<feature type="compositionally biased region" description="Basic residues" evidence="1">
    <location>
        <begin position="115"/>
        <end position="129"/>
    </location>
</feature>
<feature type="region of interest" description="Disordered" evidence="1">
    <location>
        <begin position="61"/>
        <end position="213"/>
    </location>
</feature>
<sequence length="232" mass="25389">MVIGPSQSDDNVVAAGDVVFSVSRAARRNSSSDVVSSTESPHFWPLFLCVTLVSERSVKGSPTPISVEFPLNDRYTGKSTSPPSTSSKETLYRRRNCEARQEVNRAIERTEGWKKERKKKERRQRKKTPRTVAVGRDSVARRGTSDRSRDTAVRRSTLPHPTSSAMPGPRADQYFGSDTRRGGRGRAAPSAAEPRHEASRVPPPRAALPAQSLCGSGRRGMCGIVTASVIEE</sequence>
<reference evidence="2 3" key="1">
    <citation type="submission" date="2015-09" db="EMBL/GenBank/DDBJ databases">
        <title>Trachymyrmex zeteki WGS genome.</title>
        <authorList>
            <person name="Nygaard S."/>
            <person name="Hu H."/>
            <person name="Boomsma J."/>
            <person name="Zhang G."/>
        </authorList>
    </citation>
    <scope>NUCLEOTIDE SEQUENCE [LARGE SCALE GENOMIC DNA]</scope>
    <source>
        <strain evidence="2">Tzet28-1</strain>
        <tissue evidence="2">Whole body</tissue>
    </source>
</reference>
<organism evidence="2 3">
    <name type="scientific">Mycetomoellerius zeteki</name>
    <dbReference type="NCBI Taxonomy" id="64791"/>
    <lineage>
        <taxon>Eukaryota</taxon>
        <taxon>Metazoa</taxon>
        <taxon>Ecdysozoa</taxon>
        <taxon>Arthropoda</taxon>
        <taxon>Hexapoda</taxon>
        <taxon>Insecta</taxon>
        <taxon>Pterygota</taxon>
        <taxon>Neoptera</taxon>
        <taxon>Endopterygota</taxon>
        <taxon>Hymenoptera</taxon>
        <taxon>Apocrita</taxon>
        <taxon>Aculeata</taxon>
        <taxon>Formicoidea</taxon>
        <taxon>Formicidae</taxon>
        <taxon>Myrmicinae</taxon>
        <taxon>Mycetomoellerius</taxon>
    </lineage>
</organism>
<evidence type="ECO:0000256" key="1">
    <source>
        <dbReference type="SAM" id="MobiDB-lite"/>
    </source>
</evidence>
<accession>A0A151WJX5</accession>
<evidence type="ECO:0000313" key="2">
    <source>
        <dbReference type="EMBL" id="KYQ48107.1"/>
    </source>
</evidence>
<dbReference type="AlphaFoldDB" id="A0A151WJX5"/>